<dbReference type="InterPro" id="IPR002227">
    <property type="entry name" value="Tyrosinase_Cu-bd"/>
</dbReference>
<dbReference type="GO" id="GO:0046872">
    <property type="term" value="F:metal ion binding"/>
    <property type="evidence" value="ECO:0007669"/>
    <property type="project" value="UniProtKB-KW"/>
</dbReference>
<dbReference type="SUPFAM" id="SSF48056">
    <property type="entry name" value="Di-copper centre-containing domain"/>
    <property type="match status" value="1"/>
</dbReference>
<organism evidence="6 7">
    <name type="scientific">Oidiodendron maius (strain Zn)</name>
    <dbReference type="NCBI Taxonomy" id="913774"/>
    <lineage>
        <taxon>Eukaryota</taxon>
        <taxon>Fungi</taxon>
        <taxon>Dikarya</taxon>
        <taxon>Ascomycota</taxon>
        <taxon>Pezizomycotina</taxon>
        <taxon>Leotiomycetes</taxon>
        <taxon>Leotiomycetes incertae sedis</taxon>
        <taxon>Myxotrichaceae</taxon>
        <taxon>Oidiodendron</taxon>
    </lineage>
</organism>
<dbReference type="InterPro" id="IPR050316">
    <property type="entry name" value="Tyrosinase/Hemocyanin"/>
</dbReference>
<evidence type="ECO:0000259" key="4">
    <source>
        <dbReference type="PROSITE" id="PS00497"/>
    </source>
</evidence>
<protein>
    <recommendedName>
        <fullName evidence="4 5">Tyrosinase copper-binding domain-containing protein</fullName>
    </recommendedName>
</protein>
<proteinExistence type="predicted"/>
<keyword evidence="1" id="KW-0479">Metal-binding</keyword>
<name>A0A0C3D1N7_OIDMZ</name>
<feature type="signal peptide" evidence="3">
    <location>
        <begin position="1"/>
        <end position="24"/>
    </location>
</feature>
<dbReference type="InParanoid" id="A0A0C3D1N7"/>
<evidence type="ECO:0000313" key="7">
    <source>
        <dbReference type="Proteomes" id="UP000054321"/>
    </source>
</evidence>
<dbReference type="GO" id="GO:0016491">
    <property type="term" value="F:oxidoreductase activity"/>
    <property type="evidence" value="ECO:0007669"/>
    <property type="project" value="UniProtKB-KW"/>
</dbReference>
<evidence type="ECO:0000313" key="6">
    <source>
        <dbReference type="EMBL" id="KIM95822.1"/>
    </source>
</evidence>
<feature type="domain" description="Tyrosinase copper-binding" evidence="5">
    <location>
        <begin position="316"/>
        <end position="327"/>
    </location>
</feature>
<keyword evidence="7" id="KW-1185">Reference proteome</keyword>
<accession>A0A0C3D1N7</accession>
<dbReference type="PANTHER" id="PTHR11474:SF125">
    <property type="entry name" value="N-ACETYL-6-HYDROXYTRYPTOPHAN OXIDASE IVOB-RELATED"/>
    <property type="match status" value="1"/>
</dbReference>
<reference evidence="6 7" key="1">
    <citation type="submission" date="2014-04" db="EMBL/GenBank/DDBJ databases">
        <authorList>
            <consortium name="DOE Joint Genome Institute"/>
            <person name="Kuo A."/>
            <person name="Martino E."/>
            <person name="Perotto S."/>
            <person name="Kohler A."/>
            <person name="Nagy L.G."/>
            <person name="Floudas D."/>
            <person name="Copeland A."/>
            <person name="Barry K.W."/>
            <person name="Cichocki N."/>
            <person name="Veneault-Fourrey C."/>
            <person name="LaButti K."/>
            <person name="Lindquist E.A."/>
            <person name="Lipzen A."/>
            <person name="Lundell T."/>
            <person name="Morin E."/>
            <person name="Murat C."/>
            <person name="Sun H."/>
            <person name="Tunlid A."/>
            <person name="Henrissat B."/>
            <person name="Grigoriev I.V."/>
            <person name="Hibbett D.S."/>
            <person name="Martin F."/>
            <person name="Nordberg H.P."/>
            <person name="Cantor M.N."/>
            <person name="Hua S.X."/>
        </authorList>
    </citation>
    <scope>NUCLEOTIDE SEQUENCE [LARGE SCALE GENOMIC DNA]</scope>
    <source>
        <strain evidence="6 7">Zn</strain>
    </source>
</reference>
<dbReference type="Proteomes" id="UP000054321">
    <property type="component" value="Unassembled WGS sequence"/>
</dbReference>
<feature type="domain" description="Tyrosinase copper-binding" evidence="4">
    <location>
        <begin position="140"/>
        <end position="157"/>
    </location>
</feature>
<dbReference type="PROSITE" id="PS00498">
    <property type="entry name" value="TYROSINASE_2"/>
    <property type="match status" value="1"/>
</dbReference>
<dbReference type="InterPro" id="IPR008922">
    <property type="entry name" value="Di-copper_centre_dom_sf"/>
</dbReference>
<dbReference type="STRING" id="913774.A0A0C3D1N7"/>
<feature type="chain" id="PRO_5002176301" description="Tyrosinase copper-binding domain-containing protein" evidence="3">
    <location>
        <begin position="25"/>
        <end position="393"/>
    </location>
</feature>
<dbReference type="AlphaFoldDB" id="A0A0C3D1N7"/>
<dbReference type="Pfam" id="PF00264">
    <property type="entry name" value="Tyrosinase"/>
    <property type="match status" value="1"/>
</dbReference>
<dbReference type="PANTHER" id="PTHR11474">
    <property type="entry name" value="TYROSINASE FAMILY MEMBER"/>
    <property type="match status" value="1"/>
</dbReference>
<evidence type="ECO:0000256" key="2">
    <source>
        <dbReference type="ARBA" id="ARBA00023002"/>
    </source>
</evidence>
<gene>
    <name evidence="6" type="ORF">OIDMADRAFT_133801</name>
</gene>
<evidence type="ECO:0000259" key="5">
    <source>
        <dbReference type="PROSITE" id="PS00498"/>
    </source>
</evidence>
<dbReference type="HOGENOM" id="CLU_035914_0_1_1"/>
<dbReference type="PRINTS" id="PR00092">
    <property type="entry name" value="TYROSINASE"/>
</dbReference>
<evidence type="ECO:0000256" key="1">
    <source>
        <dbReference type="ARBA" id="ARBA00022723"/>
    </source>
</evidence>
<keyword evidence="3" id="KW-0732">Signal</keyword>
<dbReference type="Gene3D" id="1.10.1280.10">
    <property type="entry name" value="Di-copper center containing domain from catechol oxidase"/>
    <property type="match status" value="1"/>
</dbReference>
<keyword evidence="2" id="KW-0560">Oxidoreductase</keyword>
<dbReference type="EMBL" id="KN832886">
    <property type="protein sequence ID" value="KIM95822.1"/>
    <property type="molecule type" value="Genomic_DNA"/>
</dbReference>
<sequence length="393" mass="43604">MRPIFFIPAASLIITGFCISNASSAHTPRVSLAELQQQAYQNQLTELSRRTSGCTLENVAVRKEWQETLNLTLRACIILPRSNHYAYRSSLTAEQQINYTNAVLCLQSKPAITPRSVASGVRSRFDDFAATHINQTLIIHFASIFFAWHRYFVHTYEQALINECGYSGIQPYWNWSDNAADPLKNTLFDGSETSIGGDGAYIPHNVSLINIPVINITVTLPGGTGSGCIYSGPFRNMTVNLGPNSALDYNPRCLTRDFRGFLSNEYLTYDNITSLITGSNDLNNFTDTVNLSNGIHSKAHQTVGGLELDLYASAGDPAFYFIHTQLDHVWNTWQWLDPKTRINQVSGTLTFQNIPPSANGTLSTPMDLGYNAGPVLMKDVVSTIDGPFCYIYE</sequence>
<dbReference type="PROSITE" id="PS00497">
    <property type="entry name" value="TYROSINASE_1"/>
    <property type="match status" value="1"/>
</dbReference>
<evidence type="ECO:0000256" key="3">
    <source>
        <dbReference type="SAM" id="SignalP"/>
    </source>
</evidence>
<reference evidence="7" key="2">
    <citation type="submission" date="2015-01" db="EMBL/GenBank/DDBJ databases">
        <title>Evolutionary Origins and Diversification of the Mycorrhizal Mutualists.</title>
        <authorList>
            <consortium name="DOE Joint Genome Institute"/>
            <consortium name="Mycorrhizal Genomics Consortium"/>
            <person name="Kohler A."/>
            <person name="Kuo A."/>
            <person name="Nagy L.G."/>
            <person name="Floudas D."/>
            <person name="Copeland A."/>
            <person name="Barry K.W."/>
            <person name="Cichocki N."/>
            <person name="Veneault-Fourrey C."/>
            <person name="LaButti K."/>
            <person name="Lindquist E.A."/>
            <person name="Lipzen A."/>
            <person name="Lundell T."/>
            <person name="Morin E."/>
            <person name="Murat C."/>
            <person name="Riley R."/>
            <person name="Ohm R."/>
            <person name="Sun H."/>
            <person name="Tunlid A."/>
            <person name="Henrissat B."/>
            <person name="Grigoriev I.V."/>
            <person name="Hibbett D.S."/>
            <person name="Martin F."/>
        </authorList>
    </citation>
    <scope>NUCLEOTIDE SEQUENCE [LARGE SCALE GENOMIC DNA]</scope>
    <source>
        <strain evidence="7">Zn</strain>
    </source>
</reference>
<dbReference type="OrthoDB" id="6132182at2759"/>